<dbReference type="Proteomes" id="UP000628736">
    <property type="component" value="Unassembled WGS sequence"/>
</dbReference>
<name>A0A8J6M613_9FIRM</name>
<dbReference type="EMBL" id="JACOPO010000003">
    <property type="protein sequence ID" value="MBC5722199.1"/>
    <property type="molecule type" value="Genomic_DNA"/>
</dbReference>
<dbReference type="RefSeq" id="WP_186852448.1">
    <property type="nucleotide sequence ID" value="NZ_JACOPO010000003.1"/>
</dbReference>
<comment type="caution">
    <text evidence="1">The sequence shown here is derived from an EMBL/GenBank/DDBJ whole genome shotgun (WGS) entry which is preliminary data.</text>
</comment>
<protein>
    <submittedName>
        <fullName evidence="1">Uncharacterized protein</fullName>
    </submittedName>
</protein>
<accession>A0A8J6M613</accession>
<proteinExistence type="predicted"/>
<evidence type="ECO:0000313" key="2">
    <source>
        <dbReference type="Proteomes" id="UP000628736"/>
    </source>
</evidence>
<keyword evidence="2" id="KW-1185">Reference proteome</keyword>
<dbReference type="AlphaFoldDB" id="A0A8J6M613"/>
<reference evidence="1" key="1">
    <citation type="submission" date="2020-08" db="EMBL/GenBank/DDBJ databases">
        <title>Genome public.</title>
        <authorList>
            <person name="Liu C."/>
            <person name="Sun Q."/>
        </authorList>
    </citation>
    <scope>NUCLEOTIDE SEQUENCE</scope>
    <source>
        <strain evidence="1">NSJ-23</strain>
    </source>
</reference>
<gene>
    <name evidence="1" type="ORF">H8S11_05180</name>
</gene>
<organism evidence="1 2">
    <name type="scientific">Flintibacter hominis</name>
    <dbReference type="NCBI Taxonomy" id="2763048"/>
    <lineage>
        <taxon>Bacteria</taxon>
        <taxon>Bacillati</taxon>
        <taxon>Bacillota</taxon>
        <taxon>Clostridia</taxon>
        <taxon>Eubacteriales</taxon>
        <taxon>Flintibacter</taxon>
    </lineage>
</organism>
<evidence type="ECO:0000313" key="1">
    <source>
        <dbReference type="EMBL" id="MBC5722199.1"/>
    </source>
</evidence>
<sequence length="53" mass="5967">MTPVERLIAAGIRPDCARETIMWFRAQGDDYGLEKYLNEVEARKGVPADGRIS</sequence>